<sequence length="582" mass="62385">MSSVSTMLKNLNAIQTETGAANSKKHLSLMAAVGVTDGLAILTLLPITQQLSEAKVPTVPLIILLVLTLVGFGLRYVTTLLGYSVALDFLRSAHQIVGDKLATLPLGWFRPSRTGGLSSLVSDKFMQATELFAHQLGILVRELAVLVTLTIGAFFWNPWLGLIFIVLGPIVIAVMTGANALKKSAANRALPASKELSSRILEYARNQSTLRAAGRNKEFEPLADALDADFRARRRELWVATGALVLTGLSTQIFVVAIIVLTAWLAADQSLHPLVALAIVGIALRFSKILDNLGEAFVGLDGGRLTLDEISTITTAASLPEPANPQTGDNSGSVELDHVSFGYHTDSGDHTPVLSDVSFSVAPHTVTAIVGPSGSGKTTISRLISRFFDVDSGTIRVDGVDIREMGTEELMSRLSMVFQDVYLFDDTLYNNVVVGKPTATREEVLRVADLAGVTEIADRLGWDADVGESGGLLSGGERQRVSIARALLKDAPIVLFDEATSALDAENEANILASMEALRQHSTFIVVAHKLDTVRGADQIVVLSDEGTISEIGTHEELYAAGGDYRRFWERRSQAAGWSISA</sequence>
<accession>A0A9X3REK2</accession>
<evidence type="ECO:0000256" key="5">
    <source>
        <dbReference type="ARBA" id="ARBA00022692"/>
    </source>
</evidence>
<dbReference type="FunFam" id="3.40.50.300:FF:000221">
    <property type="entry name" value="Multidrug ABC transporter ATP-binding protein"/>
    <property type="match status" value="1"/>
</dbReference>
<dbReference type="SUPFAM" id="SSF52540">
    <property type="entry name" value="P-loop containing nucleoside triphosphate hydrolases"/>
    <property type="match status" value="1"/>
</dbReference>
<evidence type="ECO:0000256" key="7">
    <source>
        <dbReference type="ARBA" id="ARBA00022840"/>
    </source>
</evidence>
<keyword evidence="8 11" id="KW-1133">Transmembrane helix</keyword>
<dbReference type="PANTHER" id="PTHR24221">
    <property type="entry name" value="ATP-BINDING CASSETTE SUB-FAMILY B"/>
    <property type="match status" value="1"/>
</dbReference>
<dbReference type="InterPro" id="IPR003439">
    <property type="entry name" value="ABC_transporter-like_ATP-bd"/>
</dbReference>
<keyword evidence="9 11" id="KW-0472">Membrane</keyword>
<dbReference type="GO" id="GO:0005524">
    <property type="term" value="F:ATP binding"/>
    <property type="evidence" value="ECO:0007669"/>
    <property type="project" value="UniProtKB-KW"/>
</dbReference>
<protein>
    <submittedName>
        <fullName evidence="14">ABC transporter ATP-binding protein/permease</fullName>
    </submittedName>
</protein>
<dbReference type="PANTHER" id="PTHR24221:SF397">
    <property type="entry name" value="ABC TRANSPORTER, ATP-BINDING TRANSMEMBRANE PROTEIN"/>
    <property type="match status" value="1"/>
</dbReference>
<evidence type="ECO:0000256" key="6">
    <source>
        <dbReference type="ARBA" id="ARBA00022741"/>
    </source>
</evidence>
<dbReference type="PROSITE" id="PS00211">
    <property type="entry name" value="ABC_TRANSPORTER_1"/>
    <property type="match status" value="1"/>
</dbReference>
<evidence type="ECO:0000256" key="3">
    <source>
        <dbReference type="ARBA" id="ARBA00022475"/>
    </source>
</evidence>
<keyword evidence="3" id="KW-1003">Cell membrane</keyword>
<dbReference type="Pfam" id="PF00005">
    <property type="entry name" value="ABC_tran"/>
    <property type="match status" value="1"/>
</dbReference>
<evidence type="ECO:0000259" key="13">
    <source>
        <dbReference type="PROSITE" id="PS50929"/>
    </source>
</evidence>
<feature type="transmembrane region" description="Helical" evidence="11">
    <location>
        <begin position="162"/>
        <end position="181"/>
    </location>
</feature>
<evidence type="ECO:0000259" key="12">
    <source>
        <dbReference type="PROSITE" id="PS50893"/>
    </source>
</evidence>
<dbReference type="RefSeq" id="WP_035004040.1">
    <property type="nucleotide sequence ID" value="NZ_JAKMUT010000002.1"/>
</dbReference>
<name>A0A9X3REK2_9CORY</name>
<gene>
    <name evidence="14" type="ORF">L8V00_01960</name>
</gene>
<feature type="domain" description="ABC transmembrane type-1" evidence="13">
    <location>
        <begin position="27"/>
        <end position="302"/>
    </location>
</feature>
<evidence type="ECO:0000256" key="1">
    <source>
        <dbReference type="ARBA" id="ARBA00004429"/>
    </source>
</evidence>
<evidence type="ECO:0000313" key="15">
    <source>
        <dbReference type="Proteomes" id="UP001146469"/>
    </source>
</evidence>
<dbReference type="InterPro" id="IPR011527">
    <property type="entry name" value="ABC1_TM_dom"/>
</dbReference>
<dbReference type="EMBL" id="JAKMUT010000002">
    <property type="protein sequence ID" value="MCZ9288979.1"/>
    <property type="molecule type" value="Genomic_DNA"/>
</dbReference>
<dbReference type="InterPro" id="IPR027417">
    <property type="entry name" value="P-loop_NTPase"/>
</dbReference>
<feature type="domain" description="ABC transporter" evidence="12">
    <location>
        <begin position="334"/>
        <end position="571"/>
    </location>
</feature>
<dbReference type="InterPro" id="IPR036640">
    <property type="entry name" value="ABC1_TM_sf"/>
</dbReference>
<dbReference type="SMART" id="SM00382">
    <property type="entry name" value="AAA"/>
    <property type="match status" value="1"/>
</dbReference>
<evidence type="ECO:0000256" key="10">
    <source>
        <dbReference type="ARBA" id="ARBA00023455"/>
    </source>
</evidence>
<keyword evidence="4" id="KW-0997">Cell inner membrane</keyword>
<dbReference type="Proteomes" id="UP001146469">
    <property type="component" value="Unassembled WGS sequence"/>
</dbReference>
<evidence type="ECO:0000313" key="14">
    <source>
        <dbReference type="EMBL" id="MCZ9288979.1"/>
    </source>
</evidence>
<keyword evidence="5 11" id="KW-0812">Transmembrane</keyword>
<evidence type="ECO:0000256" key="9">
    <source>
        <dbReference type="ARBA" id="ARBA00023136"/>
    </source>
</evidence>
<dbReference type="SUPFAM" id="SSF90123">
    <property type="entry name" value="ABC transporter transmembrane region"/>
    <property type="match status" value="1"/>
</dbReference>
<organism evidence="14 15">
    <name type="scientific">Corynebacterium evansiae</name>
    <dbReference type="NCBI Taxonomy" id="2913499"/>
    <lineage>
        <taxon>Bacteria</taxon>
        <taxon>Bacillati</taxon>
        <taxon>Actinomycetota</taxon>
        <taxon>Actinomycetes</taxon>
        <taxon>Mycobacteriales</taxon>
        <taxon>Corynebacteriaceae</taxon>
        <taxon>Corynebacterium</taxon>
    </lineage>
</organism>
<evidence type="ECO:0000256" key="11">
    <source>
        <dbReference type="SAM" id="Phobius"/>
    </source>
</evidence>
<evidence type="ECO:0000256" key="8">
    <source>
        <dbReference type="ARBA" id="ARBA00022989"/>
    </source>
</evidence>
<feature type="transmembrane region" description="Helical" evidence="11">
    <location>
        <begin position="237"/>
        <end position="264"/>
    </location>
</feature>
<dbReference type="InterPro" id="IPR003593">
    <property type="entry name" value="AAA+_ATPase"/>
</dbReference>
<dbReference type="GO" id="GO:0005886">
    <property type="term" value="C:plasma membrane"/>
    <property type="evidence" value="ECO:0007669"/>
    <property type="project" value="UniProtKB-SubCell"/>
</dbReference>
<feature type="transmembrane region" description="Helical" evidence="11">
    <location>
        <begin position="136"/>
        <end position="156"/>
    </location>
</feature>
<keyword evidence="15" id="KW-1185">Reference proteome</keyword>
<dbReference type="Gene3D" id="3.40.50.300">
    <property type="entry name" value="P-loop containing nucleotide triphosphate hydrolases"/>
    <property type="match status" value="1"/>
</dbReference>
<dbReference type="Pfam" id="PF00664">
    <property type="entry name" value="ABC_membrane"/>
    <property type="match status" value="1"/>
</dbReference>
<dbReference type="GO" id="GO:0016887">
    <property type="term" value="F:ATP hydrolysis activity"/>
    <property type="evidence" value="ECO:0007669"/>
    <property type="project" value="InterPro"/>
</dbReference>
<evidence type="ECO:0000256" key="4">
    <source>
        <dbReference type="ARBA" id="ARBA00022519"/>
    </source>
</evidence>
<feature type="transmembrane region" description="Helical" evidence="11">
    <location>
        <begin position="27"/>
        <end position="47"/>
    </location>
</feature>
<evidence type="ECO:0000256" key="2">
    <source>
        <dbReference type="ARBA" id="ARBA00022448"/>
    </source>
</evidence>
<dbReference type="PROSITE" id="PS50929">
    <property type="entry name" value="ABC_TM1F"/>
    <property type="match status" value="1"/>
</dbReference>
<proteinExistence type="inferred from homology"/>
<reference evidence="14" key="1">
    <citation type="submission" date="2022-02" db="EMBL/GenBank/DDBJ databases">
        <title>Corynebacterium sp. from urogenital microbiome.</title>
        <authorList>
            <person name="Cappelli E.A."/>
            <person name="Ribeiro T.G."/>
            <person name="Peixe L."/>
        </authorList>
    </citation>
    <scope>NUCLEOTIDE SEQUENCE</scope>
    <source>
        <strain evidence="14">C8Ua_174</strain>
    </source>
</reference>
<comment type="caution">
    <text evidence="14">The sequence shown here is derived from an EMBL/GenBank/DDBJ whole genome shotgun (WGS) entry which is preliminary data.</text>
</comment>
<dbReference type="GO" id="GO:0140359">
    <property type="term" value="F:ABC-type transporter activity"/>
    <property type="evidence" value="ECO:0007669"/>
    <property type="project" value="InterPro"/>
</dbReference>
<comment type="similarity">
    <text evidence="10">Belongs to the ABC transporter superfamily. Siderophore-Fe(3+) uptake transporter (SIUT) (TC 3.A.1.21) family.</text>
</comment>
<feature type="transmembrane region" description="Helical" evidence="11">
    <location>
        <begin position="59"/>
        <end position="83"/>
    </location>
</feature>
<keyword evidence="7 14" id="KW-0067">ATP-binding</keyword>
<keyword evidence="6" id="KW-0547">Nucleotide-binding</keyword>
<comment type="subcellular location">
    <subcellularLocation>
        <location evidence="1">Cell inner membrane</location>
        <topology evidence="1">Multi-pass membrane protein</topology>
    </subcellularLocation>
</comment>
<dbReference type="InterPro" id="IPR017871">
    <property type="entry name" value="ABC_transporter-like_CS"/>
</dbReference>
<keyword evidence="2" id="KW-0813">Transport</keyword>
<dbReference type="Gene3D" id="1.20.1560.10">
    <property type="entry name" value="ABC transporter type 1, transmembrane domain"/>
    <property type="match status" value="1"/>
</dbReference>
<dbReference type="PROSITE" id="PS50893">
    <property type="entry name" value="ABC_TRANSPORTER_2"/>
    <property type="match status" value="1"/>
</dbReference>
<dbReference type="AlphaFoldDB" id="A0A9X3REK2"/>
<dbReference type="GO" id="GO:0034040">
    <property type="term" value="F:ATPase-coupled lipid transmembrane transporter activity"/>
    <property type="evidence" value="ECO:0007669"/>
    <property type="project" value="TreeGrafter"/>
</dbReference>
<dbReference type="InterPro" id="IPR039421">
    <property type="entry name" value="Type_1_exporter"/>
</dbReference>